<feature type="domain" description="G" evidence="1">
    <location>
        <begin position="24"/>
        <end position="122"/>
    </location>
</feature>
<protein>
    <recommendedName>
        <fullName evidence="1">G domain-containing protein</fullName>
    </recommendedName>
</protein>
<dbReference type="Proteomes" id="UP000027073">
    <property type="component" value="Unassembled WGS sequence"/>
</dbReference>
<evidence type="ECO:0000259" key="1">
    <source>
        <dbReference type="Pfam" id="PF01926"/>
    </source>
</evidence>
<dbReference type="STRING" id="1137138.A0A067NFP2"/>
<dbReference type="GO" id="GO:0005525">
    <property type="term" value="F:GTP binding"/>
    <property type="evidence" value="ECO:0007669"/>
    <property type="project" value="InterPro"/>
</dbReference>
<dbReference type="EMBL" id="KL198014">
    <property type="protein sequence ID" value="KDQ22927.1"/>
    <property type="molecule type" value="Genomic_DNA"/>
</dbReference>
<evidence type="ECO:0000313" key="2">
    <source>
        <dbReference type="EMBL" id="KDQ22927.1"/>
    </source>
</evidence>
<dbReference type="CDD" id="cd00882">
    <property type="entry name" value="Ras_like_GTPase"/>
    <property type="match status" value="1"/>
</dbReference>
<dbReference type="Gene3D" id="3.40.50.300">
    <property type="entry name" value="P-loop containing nucleotide triphosphate hydrolases"/>
    <property type="match status" value="1"/>
</dbReference>
<dbReference type="VEuPathDB" id="FungiDB:PLEOSDRAFT_163814"/>
<dbReference type="InterPro" id="IPR027417">
    <property type="entry name" value="P-loop_NTPase"/>
</dbReference>
<dbReference type="AlphaFoldDB" id="A0A067NFP2"/>
<proteinExistence type="predicted"/>
<dbReference type="InterPro" id="IPR006073">
    <property type="entry name" value="GTP-bd"/>
</dbReference>
<organism evidence="2 3">
    <name type="scientific">Pleurotus ostreatus (strain PC15)</name>
    <name type="common">Oyster mushroom</name>
    <dbReference type="NCBI Taxonomy" id="1137138"/>
    <lineage>
        <taxon>Eukaryota</taxon>
        <taxon>Fungi</taxon>
        <taxon>Dikarya</taxon>
        <taxon>Basidiomycota</taxon>
        <taxon>Agaricomycotina</taxon>
        <taxon>Agaricomycetes</taxon>
        <taxon>Agaricomycetidae</taxon>
        <taxon>Agaricales</taxon>
        <taxon>Pleurotineae</taxon>
        <taxon>Pleurotaceae</taxon>
        <taxon>Pleurotus</taxon>
    </lineage>
</organism>
<evidence type="ECO:0000313" key="3">
    <source>
        <dbReference type="Proteomes" id="UP000027073"/>
    </source>
</evidence>
<dbReference type="HOGENOM" id="CLU_018003_0_1_1"/>
<dbReference type="SUPFAM" id="SSF52540">
    <property type="entry name" value="P-loop containing nucleoside triphosphate hydrolases"/>
    <property type="match status" value="1"/>
</dbReference>
<dbReference type="Pfam" id="PF01926">
    <property type="entry name" value="MMR_HSR1"/>
    <property type="match status" value="1"/>
</dbReference>
<sequence length="207" mass="23561">MNWLNLIKDIVDNWRTIPDEAIVIVLLGPTGSGRSTFINAAIGEEHCEASGSTTRTARLSNDSPSSLDPITKVVQRVHYKTSDRKFVFIDTPGLDLEEFAPAKSALRLPNGRLVDGIIYLHRVNTPRVTTSPQTYEKVFQGLVGNEWEKKTLFATTMWKEVDNARGEDRQQKLEETYWQQAKQRGAKVDRFLGERDDAWRLINRLTS</sequence>
<gene>
    <name evidence="2" type="ORF">PLEOSDRAFT_163814</name>
</gene>
<name>A0A067NFP2_PLEO1</name>
<dbReference type="InParanoid" id="A0A067NFP2"/>
<accession>A0A067NFP2</accession>
<reference evidence="3" key="1">
    <citation type="journal article" date="2014" name="Proc. Natl. Acad. Sci. U.S.A.">
        <title>Extensive sampling of basidiomycete genomes demonstrates inadequacy of the white-rot/brown-rot paradigm for wood decay fungi.</title>
        <authorList>
            <person name="Riley R."/>
            <person name="Salamov A.A."/>
            <person name="Brown D.W."/>
            <person name="Nagy L.G."/>
            <person name="Floudas D."/>
            <person name="Held B.W."/>
            <person name="Levasseur A."/>
            <person name="Lombard V."/>
            <person name="Morin E."/>
            <person name="Otillar R."/>
            <person name="Lindquist E.A."/>
            <person name="Sun H."/>
            <person name="LaButti K.M."/>
            <person name="Schmutz J."/>
            <person name="Jabbour D."/>
            <person name="Luo H."/>
            <person name="Baker S.E."/>
            <person name="Pisabarro A.G."/>
            <person name="Walton J.D."/>
            <person name="Blanchette R.A."/>
            <person name="Henrissat B."/>
            <person name="Martin F."/>
            <person name="Cullen D."/>
            <person name="Hibbett D.S."/>
            <person name="Grigoriev I.V."/>
        </authorList>
    </citation>
    <scope>NUCLEOTIDE SEQUENCE [LARGE SCALE GENOMIC DNA]</scope>
    <source>
        <strain evidence="3">PC15</strain>
    </source>
</reference>